<feature type="signal peptide" evidence="2">
    <location>
        <begin position="1"/>
        <end position="25"/>
    </location>
</feature>
<comment type="caution">
    <text evidence="3">The sequence shown here is derived from an EMBL/GenBank/DDBJ whole genome shotgun (WGS) entry which is preliminary data.</text>
</comment>
<protein>
    <submittedName>
        <fullName evidence="3">TRAP transporter substrate-binding protein</fullName>
    </submittedName>
</protein>
<dbReference type="Pfam" id="PF03480">
    <property type="entry name" value="DctP"/>
    <property type="match status" value="1"/>
</dbReference>
<sequence length="344" mass="38050">MKKYIRKGMQLLLSTGVVIGLSVQAAEVELKVHHFLPAPATAHAKFIQPWADKVMKESNGRIDIKIYPAMQLGGKPPQLFDQVRDGVADIVWTVPGYTRGRFPLTEVFELPFVAGSAEATSQASWEFYEKYMQDEYKDVHPILIHTHAPGQFHMRDKPITSLADLKNTKIRAPTRTINEALSIIGATPVGMPVPAVPQALSKGVVDGAMLPYEVTLPLKAHELVKYHTEIGGDRGIYTAMFLFAMNKKKYDSLPADLKQVLDNNSGLALAKQIGQVWDAADNPGREAAKKRGNQFNTIEGAELAALKSATQPVIDNWIKAMNDQGKDGQKMYDDARDLVTKYSH</sequence>
<proteinExistence type="predicted"/>
<feature type="chain" id="PRO_5022088660" evidence="2">
    <location>
        <begin position="26"/>
        <end position="344"/>
    </location>
</feature>
<dbReference type="Proteomes" id="UP000316649">
    <property type="component" value="Unassembled WGS sequence"/>
</dbReference>
<evidence type="ECO:0000256" key="1">
    <source>
        <dbReference type="ARBA" id="ARBA00022729"/>
    </source>
</evidence>
<keyword evidence="4" id="KW-1185">Reference proteome</keyword>
<reference evidence="3 4" key="1">
    <citation type="submission" date="2019-07" db="EMBL/GenBank/DDBJ databases">
        <title>The pathways for chlorine oxyanion respiration interact through the shared metabolite chlorate.</title>
        <authorList>
            <person name="Barnum T.P."/>
            <person name="Cheng Y."/>
            <person name="Hill K.A."/>
            <person name="Lucas L.N."/>
            <person name="Carlson H.K."/>
            <person name="Coates J.D."/>
        </authorList>
    </citation>
    <scope>NUCLEOTIDE SEQUENCE [LARGE SCALE GENOMIC DNA]</scope>
    <source>
        <strain evidence="3 4">BK-1</strain>
    </source>
</reference>
<dbReference type="OrthoDB" id="9177965at2"/>
<gene>
    <name evidence="3" type="ORF">FHP88_01665</name>
</gene>
<evidence type="ECO:0000313" key="3">
    <source>
        <dbReference type="EMBL" id="TVO78400.1"/>
    </source>
</evidence>
<dbReference type="Gene3D" id="3.40.190.170">
    <property type="entry name" value="Bacterial extracellular solute-binding protein, family 7"/>
    <property type="match status" value="1"/>
</dbReference>
<dbReference type="SUPFAM" id="SSF53850">
    <property type="entry name" value="Periplasmic binding protein-like II"/>
    <property type="match status" value="1"/>
</dbReference>
<dbReference type="NCBIfam" id="NF037995">
    <property type="entry name" value="TRAP_S1"/>
    <property type="match status" value="1"/>
</dbReference>
<dbReference type="RefSeq" id="WP_144357245.1">
    <property type="nucleotide sequence ID" value="NZ_VMNH01000003.1"/>
</dbReference>
<dbReference type="InterPro" id="IPR038404">
    <property type="entry name" value="TRAP_DctP_sf"/>
</dbReference>
<dbReference type="InterPro" id="IPR018389">
    <property type="entry name" value="DctP_fam"/>
</dbReference>
<dbReference type="PANTHER" id="PTHR33376">
    <property type="match status" value="1"/>
</dbReference>
<evidence type="ECO:0000256" key="2">
    <source>
        <dbReference type="SAM" id="SignalP"/>
    </source>
</evidence>
<dbReference type="CDD" id="cd13665">
    <property type="entry name" value="PBP2_TRAP_Dctp3_4"/>
    <property type="match status" value="1"/>
</dbReference>
<keyword evidence="1 2" id="KW-0732">Signal</keyword>
<dbReference type="GO" id="GO:0055085">
    <property type="term" value="P:transmembrane transport"/>
    <property type="evidence" value="ECO:0007669"/>
    <property type="project" value="InterPro"/>
</dbReference>
<dbReference type="EMBL" id="VMNH01000003">
    <property type="protein sequence ID" value="TVO78400.1"/>
    <property type="molecule type" value="Genomic_DNA"/>
</dbReference>
<evidence type="ECO:0000313" key="4">
    <source>
        <dbReference type="Proteomes" id="UP000316649"/>
    </source>
</evidence>
<organism evidence="3 4">
    <name type="scientific">Sedimenticola selenatireducens</name>
    <dbReference type="NCBI Taxonomy" id="191960"/>
    <lineage>
        <taxon>Bacteria</taxon>
        <taxon>Pseudomonadati</taxon>
        <taxon>Pseudomonadota</taxon>
        <taxon>Gammaproteobacteria</taxon>
        <taxon>Chromatiales</taxon>
        <taxon>Sedimenticolaceae</taxon>
        <taxon>Sedimenticola</taxon>
    </lineage>
</organism>
<accession>A0A557SM29</accession>
<dbReference type="AlphaFoldDB" id="A0A557SM29"/>
<dbReference type="PANTHER" id="PTHR33376:SF15">
    <property type="entry name" value="BLL6794 PROTEIN"/>
    <property type="match status" value="1"/>
</dbReference>
<name>A0A557SM29_9GAMM</name>